<dbReference type="RefSeq" id="WP_136335881.1">
    <property type="nucleotide sequence ID" value="NZ_QXMP01000008.1"/>
</dbReference>
<comment type="caution">
    <text evidence="1">The sequence shown here is derived from an EMBL/GenBank/DDBJ whole genome shotgun (WGS) entry which is preliminary data.</text>
</comment>
<dbReference type="Proteomes" id="UP000305939">
    <property type="component" value="Unassembled WGS sequence"/>
</dbReference>
<organism evidence="1 2">
    <name type="scientific">Robertkochia marina</name>
    <dbReference type="NCBI Taxonomy" id="1227945"/>
    <lineage>
        <taxon>Bacteria</taxon>
        <taxon>Pseudomonadati</taxon>
        <taxon>Bacteroidota</taxon>
        <taxon>Flavobacteriia</taxon>
        <taxon>Flavobacteriales</taxon>
        <taxon>Flavobacteriaceae</taxon>
        <taxon>Robertkochia</taxon>
    </lineage>
</organism>
<keyword evidence="2" id="KW-1185">Reference proteome</keyword>
<accession>A0A4V3UY43</accession>
<sequence length="118" mass="13473">MTNKLYVDLVDEVINYLYSIPKGADEGHIYGVIKEKLKGTKLEGYEFSVAQRLITKMKEDGVISSYSINTGIVGVVTIYQLIDEGVRIHDSGGYLKHYKLSYKLTRLQRIKSWLGLRK</sequence>
<evidence type="ECO:0000313" key="1">
    <source>
        <dbReference type="EMBL" id="THD67676.1"/>
    </source>
</evidence>
<reference evidence="1 2" key="1">
    <citation type="submission" date="2019-04" db="EMBL/GenBank/DDBJ databases">
        <title>Draft genome sequence of Robertkochia marina CC-AMO-30D.</title>
        <authorList>
            <person name="Hameed A."/>
            <person name="Lin S.-Y."/>
            <person name="Shahina M."/>
            <person name="Lai W.-A."/>
            <person name="Young C.-C."/>
        </authorList>
    </citation>
    <scope>NUCLEOTIDE SEQUENCE [LARGE SCALE GENOMIC DNA]</scope>
    <source>
        <strain evidence="1 2">CC-AMO-30D</strain>
    </source>
</reference>
<protein>
    <submittedName>
        <fullName evidence="1">Uncharacterized protein</fullName>
    </submittedName>
</protein>
<evidence type="ECO:0000313" key="2">
    <source>
        <dbReference type="Proteomes" id="UP000305939"/>
    </source>
</evidence>
<proteinExistence type="predicted"/>
<dbReference type="EMBL" id="SSMC01000002">
    <property type="protein sequence ID" value="THD67676.1"/>
    <property type="molecule type" value="Genomic_DNA"/>
</dbReference>
<gene>
    <name evidence="1" type="ORF">E7Z59_08445</name>
</gene>
<name>A0A4V3UY43_9FLAO</name>
<dbReference type="AlphaFoldDB" id="A0A4V3UY43"/>